<evidence type="ECO:0000313" key="3">
    <source>
        <dbReference type="Proteomes" id="UP000605992"/>
    </source>
</evidence>
<dbReference type="InterPro" id="IPR011990">
    <property type="entry name" value="TPR-like_helical_dom_sf"/>
</dbReference>
<organism evidence="2 3">
    <name type="scientific">Planotetraspora thailandica</name>
    <dbReference type="NCBI Taxonomy" id="487172"/>
    <lineage>
        <taxon>Bacteria</taxon>
        <taxon>Bacillati</taxon>
        <taxon>Actinomycetota</taxon>
        <taxon>Actinomycetes</taxon>
        <taxon>Streptosporangiales</taxon>
        <taxon>Streptosporangiaceae</taxon>
        <taxon>Planotetraspora</taxon>
    </lineage>
</organism>
<dbReference type="EMBL" id="BOOR01000017">
    <property type="protein sequence ID" value="GII54288.1"/>
    <property type="molecule type" value="Genomic_DNA"/>
</dbReference>
<accession>A0A8J3XYF2</accession>
<evidence type="ECO:0000313" key="2">
    <source>
        <dbReference type="EMBL" id="GII54288.1"/>
    </source>
</evidence>
<dbReference type="SMART" id="SM00382">
    <property type="entry name" value="AAA"/>
    <property type="match status" value="1"/>
</dbReference>
<protein>
    <recommendedName>
        <fullName evidence="1">AAA+ ATPase domain-containing protein</fullName>
    </recommendedName>
</protein>
<gene>
    <name evidence="2" type="ORF">Pth03_26770</name>
</gene>
<dbReference type="InterPro" id="IPR027417">
    <property type="entry name" value="P-loop_NTPase"/>
</dbReference>
<dbReference type="Pfam" id="PF13191">
    <property type="entry name" value="AAA_16"/>
    <property type="match status" value="1"/>
</dbReference>
<reference evidence="2" key="1">
    <citation type="submission" date="2021-01" db="EMBL/GenBank/DDBJ databases">
        <title>Whole genome shotgun sequence of Planotetraspora thailandica NBRC 104271.</title>
        <authorList>
            <person name="Komaki H."/>
            <person name="Tamura T."/>
        </authorList>
    </citation>
    <scope>NUCLEOTIDE SEQUENCE</scope>
    <source>
        <strain evidence="2">NBRC 104271</strain>
    </source>
</reference>
<dbReference type="Proteomes" id="UP000605992">
    <property type="component" value="Unassembled WGS sequence"/>
</dbReference>
<dbReference type="Gene3D" id="3.40.50.300">
    <property type="entry name" value="P-loop containing nucleotide triphosphate hydrolases"/>
    <property type="match status" value="1"/>
</dbReference>
<dbReference type="InterPro" id="IPR003593">
    <property type="entry name" value="AAA+_ATPase"/>
</dbReference>
<dbReference type="AlphaFoldDB" id="A0A8J3XYF2"/>
<proteinExistence type="predicted"/>
<keyword evidence="3" id="KW-1185">Reference proteome</keyword>
<dbReference type="SUPFAM" id="SSF48452">
    <property type="entry name" value="TPR-like"/>
    <property type="match status" value="1"/>
</dbReference>
<comment type="caution">
    <text evidence="2">The sequence shown here is derived from an EMBL/GenBank/DDBJ whole genome shotgun (WGS) entry which is preliminary data.</text>
</comment>
<feature type="domain" description="AAA+ ATPase" evidence="1">
    <location>
        <begin position="44"/>
        <end position="183"/>
    </location>
</feature>
<dbReference type="InterPro" id="IPR041664">
    <property type="entry name" value="AAA_16"/>
</dbReference>
<dbReference type="CDD" id="cd00009">
    <property type="entry name" value="AAA"/>
    <property type="match status" value="1"/>
</dbReference>
<name>A0A8J3XYF2_9ACTN</name>
<evidence type="ECO:0000259" key="1">
    <source>
        <dbReference type="SMART" id="SM00382"/>
    </source>
</evidence>
<sequence length="818" mass="85579">MDGRAEADRGGFRGGGYAALVTLIARRRELAAVRRLLDRVAAGAGGHLIVTGPSGSGKTALLDVAGEMARARGIPVLRTAATDGDPGQPIWSRMLGDLEAVPDREGHEEQDLERLAGSIARGGPRLLLIDDVDRAGPPAVEFLAMLVSRLGPGPTVLIASSSDSVGMTPDLRLRGLTETELAGLMPGMPPDAVHAVWLASGGLPGSALALTGELSAADQTDAAFTDAGSADAGSPEDPVTRLALSAPSRAGFLDLDVGLIRLLETAAERPSPPATRARVLARLARELLGDPSAAGRRRELIGEAVASAQASGSPGTIAEVLDSRLHALWDPSAAHERLTTASQIVEQARLAGDADAERRGLFWRFIALAELGDLEGAEAALTAYARTGELTGDAEAAVVVLARQSMLATVRGRFDTAAELAAEVSVRGRQAGLADTDRLVGTLRSSIDALRGDVASYAERWQGVARRLPGHFFEATAARALAESGRVVEAGLELERLLPAVLAGSGPRWIGVVADLAIVASRVGEPAAAEALYGALLPYRGRVVVWGGANTITGPVDDYLGRLAARLGRTAEAVAHFGHAVELEERIGALPWLAHTLVARAEALAGGDRRQADDDLARARSIAERLGLTRLLSSLTPPAGEWRLTRDGDGWRLDAGPETVRLRDGRGVHYLRTLLTAPGQEVAALDLVAGGAGLVASQGEPVLDGAARAAYRRRLRQLDEQLDGADRAGDAGRAAALQAERTALLAELRRATGLGGRPRTQDAEAERARVNATRALWAIVERVESAAPGAGAHLRASLRSGRFFRYQPAPGGPDRWSL</sequence>
<dbReference type="SUPFAM" id="SSF52540">
    <property type="entry name" value="P-loop containing nucleoside triphosphate hydrolases"/>
    <property type="match status" value="1"/>
</dbReference>